<dbReference type="AlphaFoldDB" id="A0A8J4LRU1"/>
<dbReference type="EMBL" id="BNCQ01000023">
    <property type="protein sequence ID" value="GIM07020.1"/>
    <property type="molecule type" value="Genomic_DNA"/>
</dbReference>
<keyword evidence="7" id="KW-0175">Coiled coil</keyword>
<dbReference type="GO" id="GO:0005886">
    <property type="term" value="C:plasma membrane"/>
    <property type="evidence" value="ECO:0007669"/>
    <property type="project" value="TreeGrafter"/>
</dbReference>
<dbReference type="Proteomes" id="UP000722791">
    <property type="component" value="Unassembled WGS sequence"/>
</dbReference>
<dbReference type="GO" id="GO:0000155">
    <property type="term" value="F:phosphorelay sensor kinase activity"/>
    <property type="evidence" value="ECO:0007669"/>
    <property type="project" value="InterPro"/>
</dbReference>
<dbReference type="InterPro" id="IPR001610">
    <property type="entry name" value="PAC"/>
</dbReference>
<dbReference type="SMART" id="SM00086">
    <property type="entry name" value="PAC"/>
    <property type="match status" value="1"/>
</dbReference>
<dbReference type="PANTHER" id="PTHR43047">
    <property type="entry name" value="TWO-COMPONENT HISTIDINE PROTEIN KINASE"/>
    <property type="match status" value="1"/>
</dbReference>
<evidence type="ECO:0000256" key="5">
    <source>
        <dbReference type="ARBA" id="ARBA00022679"/>
    </source>
</evidence>
<dbReference type="InterPro" id="IPR036890">
    <property type="entry name" value="HATPase_C_sf"/>
</dbReference>
<feature type="non-terminal residue" evidence="9">
    <location>
        <position position="861"/>
    </location>
</feature>
<name>A0A8J4LRU1_9CHLO</name>
<keyword evidence="6" id="KW-0418">Kinase</keyword>
<keyword evidence="3" id="KW-0675">Receptor</keyword>
<evidence type="ECO:0000256" key="4">
    <source>
        <dbReference type="ARBA" id="ARBA00022606"/>
    </source>
</evidence>
<evidence type="ECO:0000256" key="2">
    <source>
        <dbReference type="ARBA" id="ARBA00012438"/>
    </source>
</evidence>
<accession>A0A8J4LRU1</accession>
<dbReference type="Gene3D" id="3.30.565.10">
    <property type="entry name" value="Histidine kinase-like ATPase, C-terminal domain"/>
    <property type="match status" value="1"/>
</dbReference>
<protein>
    <recommendedName>
        <fullName evidence="2">histidine kinase</fullName>
        <ecNumber evidence="2">2.7.13.3</ecNumber>
    </recommendedName>
</protein>
<comment type="catalytic activity">
    <reaction evidence="1">
        <text>ATP + protein L-histidine = ADP + protein N-phospho-L-histidine.</text>
        <dbReference type="EC" id="2.7.13.3"/>
    </reaction>
</comment>
<keyword evidence="4" id="KW-0716">Sensory transduction</keyword>
<dbReference type="InterPro" id="IPR005467">
    <property type="entry name" value="His_kinase_dom"/>
</dbReference>
<evidence type="ECO:0000256" key="1">
    <source>
        <dbReference type="ARBA" id="ARBA00000085"/>
    </source>
</evidence>
<evidence type="ECO:0000256" key="3">
    <source>
        <dbReference type="ARBA" id="ARBA00022543"/>
    </source>
</evidence>
<dbReference type="InterPro" id="IPR035965">
    <property type="entry name" value="PAS-like_dom_sf"/>
</dbReference>
<proteinExistence type="predicted"/>
<dbReference type="InterPro" id="IPR000014">
    <property type="entry name" value="PAS"/>
</dbReference>
<dbReference type="PROSITE" id="PS50109">
    <property type="entry name" value="HIS_KIN"/>
    <property type="match status" value="1"/>
</dbReference>
<dbReference type="SUPFAM" id="SSF47384">
    <property type="entry name" value="Homodimeric domain of signal transducing histidine kinase"/>
    <property type="match status" value="1"/>
</dbReference>
<dbReference type="PANTHER" id="PTHR43047:SF71">
    <property type="entry name" value="HISTIDINE KINASE CONTAINING CHEY-HOMOLOGOUS RECEIVER DOMAIN-RELATED"/>
    <property type="match status" value="1"/>
</dbReference>
<dbReference type="SUPFAM" id="SSF55785">
    <property type="entry name" value="PYP-like sensor domain (PAS domain)"/>
    <property type="match status" value="1"/>
</dbReference>
<dbReference type="SUPFAM" id="SSF55874">
    <property type="entry name" value="ATPase domain of HSP90 chaperone/DNA topoisomerase II/histidine kinase"/>
    <property type="match status" value="1"/>
</dbReference>
<comment type="caution">
    <text evidence="9">The sequence shown here is derived from an EMBL/GenBank/DDBJ whole genome shotgun (WGS) entry which is preliminary data.</text>
</comment>
<dbReference type="SMART" id="SM00388">
    <property type="entry name" value="HisKA"/>
    <property type="match status" value="1"/>
</dbReference>
<evidence type="ECO:0000256" key="6">
    <source>
        <dbReference type="ARBA" id="ARBA00022777"/>
    </source>
</evidence>
<gene>
    <name evidence="9" type="ORF">Vretimale_11230</name>
</gene>
<dbReference type="GO" id="GO:0009927">
    <property type="term" value="F:histidine phosphotransfer kinase activity"/>
    <property type="evidence" value="ECO:0007669"/>
    <property type="project" value="TreeGrafter"/>
</dbReference>
<evidence type="ECO:0000313" key="9">
    <source>
        <dbReference type="EMBL" id="GIM07020.1"/>
    </source>
</evidence>
<dbReference type="GO" id="GO:0009881">
    <property type="term" value="F:photoreceptor activity"/>
    <property type="evidence" value="ECO:0007669"/>
    <property type="project" value="UniProtKB-KW"/>
</dbReference>
<keyword evidence="5" id="KW-0808">Transferase</keyword>
<dbReference type="Gene3D" id="1.10.287.130">
    <property type="match status" value="1"/>
</dbReference>
<dbReference type="InterPro" id="IPR003661">
    <property type="entry name" value="HisK_dim/P_dom"/>
</dbReference>
<sequence length="861" mass="89929">MASLLLREGRTGNNVSRLSYDMPASPYISGIAEQAQHIRALQERLSELEEALKRERHRADLCQQQLEQCFAAAAAQAATASASAAAAAAATVLTSLQSQQPPPSSTSTSPCHIVAAETAVQRPWGANSLGPAEKCMEWRISTSSPDCGPLSSSSPPAAPPAVMQHAAVMATATDALAAAAACTASSDGTLGGAPALHHQKHYGSEFGPGAMEQQQQQLAATGTGLLVNHTMSFLQHPAPNPPSAPSSTGLLSTAELGAGREPHQHCRHTHHHLHPEEHRQRHHHHHRYYHHQQHQHSHPHHHQKHIFAPSSLSCGFAGGGDGAVVSEVISSATGAGGLTAIPFAATAEAVEQPVQDSDGACVDASFTPAGLCQLMHARHHPQPHDGNPHYSFDTTQQQEQFGGCASGGVAGGTNSGLRDEPALVEAVPAGRDARDAVRPARLSTSACSCTAPDGASCGAPYSAFAGPPISMMPAAAVAAAVGGAAVGGAAGHSSRGYPVAGLVGTGAGSGGEAEQFVTISKREYELLLLKVKAMDVLQEGITIADCSLPDMPLIYANAGFVRITGYSVDYVIGKNCRFLQGEGTDSQPVLELKDAISQGRACVVQLLNYKKNGDPFVNYLSLTPIHDTATGRLTHYVGVQSDISELVNHRKAELAAKHVALQAAVATEAKSQFLARMSHEIRTPLNGMIAVGQLLAETSLTPAQWDLVNTIRCSGETLLTLITDILDFSRIEANKMVLHNAVFKLDTVIEAAMEIAGLKAAQRRLQVAYHIAENMPRMLYGDAQRLQQILLNILNNGIKFTEEGGLLLEVWLEGLYQPNAMAAAIAAAAAPAAAAATAAAAVAAAAGEAKTGVQTGATYSG</sequence>
<dbReference type="GO" id="GO:0009637">
    <property type="term" value="P:response to blue light"/>
    <property type="evidence" value="ECO:0007669"/>
    <property type="project" value="UniProtKB-ARBA"/>
</dbReference>
<evidence type="ECO:0000259" key="8">
    <source>
        <dbReference type="PROSITE" id="PS50109"/>
    </source>
</evidence>
<dbReference type="Pfam" id="PF13426">
    <property type="entry name" value="PAS_9"/>
    <property type="match status" value="1"/>
</dbReference>
<evidence type="ECO:0000256" key="7">
    <source>
        <dbReference type="SAM" id="Coils"/>
    </source>
</evidence>
<dbReference type="EC" id="2.7.13.3" evidence="2"/>
<reference evidence="9" key="1">
    <citation type="journal article" date="2021" name="Proc. Natl. Acad. Sci. U.S.A.">
        <title>Three genomes in the algal genus Volvox reveal the fate of a haploid sex-determining region after a transition to homothallism.</title>
        <authorList>
            <person name="Yamamoto K."/>
            <person name="Hamaji T."/>
            <person name="Kawai-Toyooka H."/>
            <person name="Matsuzaki R."/>
            <person name="Takahashi F."/>
            <person name="Nishimura Y."/>
            <person name="Kawachi M."/>
            <person name="Noguchi H."/>
            <person name="Minakuchi Y."/>
            <person name="Umen J.G."/>
            <person name="Toyoda A."/>
            <person name="Nozaki H."/>
        </authorList>
    </citation>
    <scope>NUCLEOTIDE SEQUENCE</scope>
    <source>
        <strain evidence="9">NIES-3785</strain>
    </source>
</reference>
<dbReference type="Pfam" id="PF00512">
    <property type="entry name" value="HisKA"/>
    <property type="match status" value="1"/>
</dbReference>
<dbReference type="NCBIfam" id="TIGR00229">
    <property type="entry name" value="sensory_box"/>
    <property type="match status" value="1"/>
</dbReference>
<organism evidence="9 10">
    <name type="scientific">Volvox reticuliferus</name>
    <dbReference type="NCBI Taxonomy" id="1737510"/>
    <lineage>
        <taxon>Eukaryota</taxon>
        <taxon>Viridiplantae</taxon>
        <taxon>Chlorophyta</taxon>
        <taxon>core chlorophytes</taxon>
        <taxon>Chlorophyceae</taxon>
        <taxon>CS clade</taxon>
        <taxon>Chlamydomonadales</taxon>
        <taxon>Volvocaceae</taxon>
        <taxon>Volvox</taxon>
    </lineage>
</organism>
<keyword evidence="3" id="KW-0157">Chromophore</keyword>
<feature type="domain" description="Histidine kinase" evidence="8">
    <location>
        <begin position="676"/>
        <end position="810"/>
    </location>
</feature>
<dbReference type="Gene3D" id="3.30.450.20">
    <property type="entry name" value="PAS domain"/>
    <property type="match status" value="1"/>
</dbReference>
<dbReference type="InterPro" id="IPR036097">
    <property type="entry name" value="HisK_dim/P_sf"/>
</dbReference>
<keyword evidence="3" id="KW-0600">Photoreceptor protein</keyword>
<feature type="coiled-coil region" evidence="7">
    <location>
        <begin position="31"/>
        <end position="65"/>
    </location>
</feature>
<evidence type="ECO:0000313" key="10">
    <source>
        <dbReference type="Proteomes" id="UP000722791"/>
    </source>
</evidence>
<dbReference type="CDD" id="cd00082">
    <property type="entry name" value="HisKA"/>
    <property type="match status" value="1"/>
</dbReference>
<dbReference type="CDD" id="cd00130">
    <property type="entry name" value="PAS"/>
    <property type="match status" value="1"/>
</dbReference>